<organism evidence="1 2">
    <name type="scientific">Singulisphaera acidiphila (strain ATCC BAA-1392 / DSM 18658 / VKM B-2454 / MOB10)</name>
    <dbReference type="NCBI Taxonomy" id="886293"/>
    <lineage>
        <taxon>Bacteria</taxon>
        <taxon>Pseudomonadati</taxon>
        <taxon>Planctomycetota</taxon>
        <taxon>Planctomycetia</taxon>
        <taxon>Isosphaerales</taxon>
        <taxon>Isosphaeraceae</taxon>
        <taxon>Singulisphaera</taxon>
    </lineage>
</organism>
<dbReference type="EMBL" id="CP003364">
    <property type="protein sequence ID" value="AGA25511.1"/>
    <property type="molecule type" value="Genomic_DNA"/>
</dbReference>
<proteinExistence type="predicted"/>
<evidence type="ECO:0000313" key="2">
    <source>
        <dbReference type="Proteomes" id="UP000010798"/>
    </source>
</evidence>
<sequence>MAGYTLLMASPLLLASLLLWGGRPTVSMASARPPVVEARDCDAKDLAASSRPPAISISIEPYALTPYEEVESPVVLPGYLLPDDGCEDTHHAGS</sequence>
<protein>
    <submittedName>
        <fullName evidence="1">Uncharacterized protein</fullName>
    </submittedName>
</protein>
<accession>L0DA43</accession>
<reference evidence="1 2" key="1">
    <citation type="submission" date="2012-02" db="EMBL/GenBank/DDBJ databases">
        <title>Complete sequence of chromosome of Singulisphaera acidiphila DSM 18658.</title>
        <authorList>
            <consortium name="US DOE Joint Genome Institute (JGI-PGF)"/>
            <person name="Lucas S."/>
            <person name="Copeland A."/>
            <person name="Lapidus A."/>
            <person name="Glavina del Rio T."/>
            <person name="Dalin E."/>
            <person name="Tice H."/>
            <person name="Bruce D."/>
            <person name="Goodwin L."/>
            <person name="Pitluck S."/>
            <person name="Peters L."/>
            <person name="Ovchinnikova G."/>
            <person name="Chertkov O."/>
            <person name="Kyrpides N."/>
            <person name="Mavromatis K."/>
            <person name="Ivanova N."/>
            <person name="Brettin T."/>
            <person name="Detter J.C."/>
            <person name="Han C."/>
            <person name="Larimer F."/>
            <person name="Land M."/>
            <person name="Hauser L."/>
            <person name="Markowitz V."/>
            <person name="Cheng J.-F."/>
            <person name="Hugenholtz P."/>
            <person name="Woyke T."/>
            <person name="Wu D."/>
            <person name="Tindall B."/>
            <person name="Pomrenke H."/>
            <person name="Brambilla E."/>
            <person name="Klenk H.-P."/>
            <person name="Eisen J.A."/>
        </authorList>
    </citation>
    <scope>NUCLEOTIDE SEQUENCE [LARGE SCALE GENOMIC DNA]</scope>
    <source>
        <strain evidence="2">ATCC BAA-1392 / DSM 18658 / VKM B-2454 / MOB10</strain>
    </source>
</reference>
<dbReference type="AlphaFoldDB" id="L0DA43"/>
<dbReference type="Proteomes" id="UP000010798">
    <property type="component" value="Chromosome"/>
</dbReference>
<gene>
    <name evidence="1" type="ordered locus">Sinac_1115</name>
</gene>
<keyword evidence="2" id="KW-1185">Reference proteome</keyword>
<dbReference type="STRING" id="886293.Sinac_1115"/>
<dbReference type="KEGG" id="saci:Sinac_1115"/>
<evidence type="ECO:0000313" key="1">
    <source>
        <dbReference type="EMBL" id="AGA25511.1"/>
    </source>
</evidence>
<name>L0DA43_SINAD</name>
<dbReference type="HOGENOM" id="CLU_2384553_0_0_0"/>